<feature type="compositionally biased region" description="Basic and acidic residues" evidence="1">
    <location>
        <begin position="224"/>
        <end position="257"/>
    </location>
</feature>
<evidence type="ECO:0000256" key="2">
    <source>
        <dbReference type="SAM" id="Phobius"/>
    </source>
</evidence>
<keyword evidence="3" id="KW-1185">Reference proteome</keyword>
<accession>A0A8B8A334</accession>
<dbReference type="AlphaFoldDB" id="A0A8B8A334"/>
<reference evidence="4" key="1">
    <citation type="submission" date="2025-08" db="UniProtKB">
        <authorList>
            <consortium name="RefSeq"/>
        </authorList>
    </citation>
    <scope>IDENTIFICATION</scope>
</reference>
<dbReference type="OMA" id="EHEYFDQ"/>
<dbReference type="RefSeq" id="XP_022110296.1">
    <property type="nucleotide sequence ID" value="XM_022254604.1"/>
</dbReference>
<dbReference type="Proteomes" id="UP000694845">
    <property type="component" value="Unplaced"/>
</dbReference>
<feature type="transmembrane region" description="Helical" evidence="2">
    <location>
        <begin position="7"/>
        <end position="27"/>
    </location>
</feature>
<evidence type="ECO:0000256" key="1">
    <source>
        <dbReference type="SAM" id="MobiDB-lite"/>
    </source>
</evidence>
<proteinExistence type="predicted"/>
<name>A0A8B8A334_ACAPL</name>
<feature type="region of interest" description="Disordered" evidence="1">
    <location>
        <begin position="398"/>
        <end position="460"/>
    </location>
</feature>
<dbReference type="KEGG" id="aplc:110989906"/>
<keyword evidence="2" id="KW-0472">Membrane</keyword>
<dbReference type="OrthoDB" id="10661426at2759"/>
<feature type="compositionally biased region" description="Basic and acidic residues" evidence="1">
    <location>
        <begin position="183"/>
        <end position="199"/>
    </location>
</feature>
<gene>
    <name evidence="4" type="primary">LOC110989906</name>
</gene>
<keyword evidence="2" id="KW-1133">Transmembrane helix</keyword>
<feature type="region of interest" description="Disordered" evidence="1">
    <location>
        <begin position="288"/>
        <end position="316"/>
    </location>
</feature>
<feature type="transmembrane region" description="Helical" evidence="2">
    <location>
        <begin position="59"/>
        <end position="80"/>
    </location>
</feature>
<evidence type="ECO:0000313" key="3">
    <source>
        <dbReference type="Proteomes" id="UP000694845"/>
    </source>
</evidence>
<organism evidence="3 4">
    <name type="scientific">Acanthaster planci</name>
    <name type="common">Crown-of-thorns starfish</name>
    <dbReference type="NCBI Taxonomy" id="133434"/>
    <lineage>
        <taxon>Eukaryota</taxon>
        <taxon>Metazoa</taxon>
        <taxon>Echinodermata</taxon>
        <taxon>Eleutherozoa</taxon>
        <taxon>Asterozoa</taxon>
        <taxon>Asteroidea</taxon>
        <taxon>Valvatacea</taxon>
        <taxon>Valvatida</taxon>
        <taxon>Acanthasteridae</taxon>
        <taxon>Acanthaster</taxon>
    </lineage>
</organism>
<evidence type="ECO:0000313" key="4">
    <source>
        <dbReference type="RefSeq" id="XP_022110296.1"/>
    </source>
</evidence>
<keyword evidence="2" id="KW-0812">Transmembrane</keyword>
<feature type="region of interest" description="Disordered" evidence="1">
    <location>
        <begin position="161"/>
        <end position="267"/>
    </location>
</feature>
<protein>
    <submittedName>
        <fullName evidence="4">Uncharacterized protein LOC110989906</fullName>
    </submittedName>
</protein>
<dbReference type="GeneID" id="110989906"/>
<sequence length="471" mass="52802">MERLLSITLHVAIITGEIIFIAAGILFTECQGVMDTSLDTNCSKSNSCTDNSTTDSTTLILIICLSVVVVTVTVVVCCCLRRKGVGLLKTCSQKAEQTADPEQQDDDFRDISATVSDDVTNLEVHQQAVSDDEDDDNMEYIYADDKQVRTLVDWKRAQPHTYSNVNQDGRNGVNAHGVRTAKKKPDDEKTKTATDRRSDSEDDDSQEYVNPDLEYAPPSSGHKNILDNRKADERETIIEHEYFDPKRSHSSMSRDVENTLGDDTEPPSCDNLDYDYAYCHQVLGSLELRRPGTHPTSPRDLENTLASTGSKEQKVASDLKYLSKQNSPDMSGLDEKPLVSRRNRSYENIHQAFKISDPPLLKTALAQTESDEDDENEYIGPSPPPRNFNYDYAYGHQLRGPGSAKPGEPYSRSPADPTMPKSPRPMDKPRVFPRAKQGQNIENSRFEIGPRARSEPQRDQRCVYEVVALEM</sequence>
<feature type="compositionally biased region" description="Basic and acidic residues" evidence="1">
    <location>
        <begin position="444"/>
        <end position="460"/>
    </location>
</feature>